<dbReference type="InterPro" id="IPR036291">
    <property type="entry name" value="NAD(P)-bd_dom_sf"/>
</dbReference>
<dbReference type="Pfam" id="PF01370">
    <property type="entry name" value="Epimerase"/>
    <property type="match status" value="1"/>
</dbReference>
<name>A0A1M4YCM0_9CLOT</name>
<evidence type="ECO:0000313" key="2">
    <source>
        <dbReference type="EMBL" id="SHF03490.1"/>
    </source>
</evidence>
<dbReference type="PANTHER" id="PTHR48079">
    <property type="entry name" value="PROTEIN YEEZ"/>
    <property type="match status" value="1"/>
</dbReference>
<gene>
    <name evidence="2" type="ORF">SAMN02745158_02313</name>
</gene>
<dbReference type="OrthoDB" id="9807212at2"/>
<dbReference type="GO" id="GO:0005737">
    <property type="term" value="C:cytoplasm"/>
    <property type="evidence" value="ECO:0007669"/>
    <property type="project" value="TreeGrafter"/>
</dbReference>
<dbReference type="STRING" id="1122155.SAMN02745158_02313"/>
<evidence type="ECO:0000313" key="3">
    <source>
        <dbReference type="Proteomes" id="UP000184245"/>
    </source>
</evidence>
<dbReference type="PANTHER" id="PTHR48079:SF6">
    <property type="entry name" value="NAD(P)-BINDING DOMAIN-CONTAINING PROTEIN-RELATED"/>
    <property type="match status" value="1"/>
</dbReference>
<keyword evidence="3" id="KW-1185">Reference proteome</keyword>
<dbReference type="AlphaFoldDB" id="A0A1M4YCM0"/>
<accession>A0A1M4YCM0</accession>
<dbReference type="InterPro" id="IPR051783">
    <property type="entry name" value="NAD(P)-dependent_oxidoreduct"/>
</dbReference>
<sequence>MKKRIYLVTGANGHLGSTLIRLLKKRQENVRGLILPGEKENLLKGVDYVCGDVRHLRELEPLFAGTEGSSIILLHTAGIVDISGKLTRRMYEVNVLGTRTILAACRKYKVDRLVYVSSVHAIPEGDTLHVIREVKQFSPDLVVGGYAKTKAQATREVLRSSGLGTNAVVVHPSGILGPYDKKGNYVVQFVYDYMKGSLPAGVKGGYDFVDVRDVAEGCLAAAEQGRCGECYILSNRHYEIREILKMIREIQGGHRLPVLPVWVAKAFAPWIGFYGRCRNKRPLYTSYSLYTLTSNDRFSHDKATSELGYVPRDLYDTVTDTIRWLDANNQ</sequence>
<dbReference type="RefSeq" id="WP_072851867.1">
    <property type="nucleotide sequence ID" value="NZ_FQVI01000011.1"/>
</dbReference>
<dbReference type="GO" id="GO:0004029">
    <property type="term" value="F:aldehyde dehydrogenase (NAD+) activity"/>
    <property type="evidence" value="ECO:0007669"/>
    <property type="project" value="TreeGrafter"/>
</dbReference>
<dbReference type="InterPro" id="IPR001509">
    <property type="entry name" value="Epimerase_deHydtase"/>
</dbReference>
<dbReference type="EMBL" id="FQVI01000011">
    <property type="protein sequence ID" value="SHF03490.1"/>
    <property type="molecule type" value="Genomic_DNA"/>
</dbReference>
<proteinExistence type="predicted"/>
<organism evidence="2 3">
    <name type="scientific">Lactonifactor longoviformis DSM 17459</name>
    <dbReference type="NCBI Taxonomy" id="1122155"/>
    <lineage>
        <taxon>Bacteria</taxon>
        <taxon>Bacillati</taxon>
        <taxon>Bacillota</taxon>
        <taxon>Clostridia</taxon>
        <taxon>Eubacteriales</taxon>
        <taxon>Clostridiaceae</taxon>
        <taxon>Lactonifactor</taxon>
    </lineage>
</organism>
<feature type="domain" description="NAD-dependent epimerase/dehydratase" evidence="1">
    <location>
        <begin position="7"/>
        <end position="229"/>
    </location>
</feature>
<protein>
    <submittedName>
        <fullName evidence="2">Dihydroflavonol-4-reductase</fullName>
    </submittedName>
</protein>
<dbReference type="Proteomes" id="UP000184245">
    <property type="component" value="Unassembled WGS sequence"/>
</dbReference>
<dbReference type="Gene3D" id="3.40.50.720">
    <property type="entry name" value="NAD(P)-binding Rossmann-like Domain"/>
    <property type="match status" value="1"/>
</dbReference>
<evidence type="ECO:0000259" key="1">
    <source>
        <dbReference type="Pfam" id="PF01370"/>
    </source>
</evidence>
<dbReference type="SUPFAM" id="SSF51735">
    <property type="entry name" value="NAD(P)-binding Rossmann-fold domains"/>
    <property type="match status" value="1"/>
</dbReference>
<reference evidence="2 3" key="1">
    <citation type="submission" date="2016-11" db="EMBL/GenBank/DDBJ databases">
        <authorList>
            <person name="Jaros S."/>
            <person name="Januszkiewicz K."/>
            <person name="Wedrychowicz H."/>
        </authorList>
    </citation>
    <scope>NUCLEOTIDE SEQUENCE [LARGE SCALE GENOMIC DNA]</scope>
    <source>
        <strain evidence="2 3">DSM 17459</strain>
    </source>
</reference>